<dbReference type="GO" id="GO:0005576">
    <property type="term" value="C:extracellular region"/>
    <property type="evidence" value="ECO:0007669"/>
    <property type="project" value="UniProtKB-SubCell"/>
</dbReference>
<protein>
    <recommendedName>
        <fullName evidence="5">Extracellular membrane protein CFEM domain-containing protein</fullName>
    </recommendedName>
</protein>
<keyword evidence="2" id="KW-0732">Signal</keyword>
<gene>
    <name evidence="3" type="ORF">FSPOR_4853</name>
</gene>
<comment type="caution">
    <text evidence="3">The sequence shown here is derived from an EMBL/GenBank/DDBJ whole genome shotgun (WGS) entry which is preliminary data.</text>
</comment>
<feature type="compositionally biased region" description="Basic and acidic residues" evidence="1">
    <location>
        <begin position="143"/>
        <end position="154"/>
    </location>
</feature>
<feature type="compositionally biased region" description="Low complexity" evidence="1">
    <location>
        <begin position="119"/>
        <end position="142"/>
    </location>
</feature>
<feature type="region of interest" description="Disordered" evidence="1">
    <location>
        <begin position="119"/>
        <end position="171"/>
    </location>
</feature>
<feature type="signal peptide" evidence="2">
    <location>
        <begin position="1"/>
        <end position="19"/>
    </location>
</feature>
<evidence type="ECO:0000313" key="4">
    <source>
        <dbReference type="Proteomes" id="UP000266152"/>
    </source>
</evidence>
<evidence type="ECO:0000256" key="2">
    <source>
        <dbReference type="SAM" id="SignalP"/>
    </source>
</evidence>
<name>A0A395S9R3_FUSSP</name>
<dbReference type="STRING" id="5514.A0A395S9R3"/>
<sequence>MVRLSNSLVLVGILAPCLAVATPEFDQKAELRRSNCDNGCFDESFPGGSCTNDPACMCTQNKYREAYFCCMAKSCEAIVLTRSVERQHDECQARNLDFTFDTEKVCGIKLAASTSTTSSTEAATTSTASEASSAVTAPTTSDTETKTTSDKNAKDTAQASPTESAAPVTDDVPQLKPALGGLVLLMASAFFLF</sequence>
<evidence type="ECO:0000256" key="1">
    <source>
        <dbReference type="SAM" id="MobiDB-lite"/>
    </source>
</evidence>
<proteinExistence type="predicted"/>
<dbReference type="GO" id="GO:0098552">
    <property type="term" value="C:side of membrane"/>
    <property type="evidence" value="ECO:0007669"/>
    <property type="project" value="UniProtKB-KW"/>
</dbReference>
<evidence type="ECO:0008006" key="5">
    <source>
        <dbReference type="Google" id="ProtNLM"/>
    </source>
</evidence>
<organism evidence="3 4">
    <name type="scientific">Fusarium sporotrichioides</name>
    <dbReference type="NCBI Taxonomy" id="5514"/>
    <lineage>
        <taxon>Eukaryota</taxon>
        <taxon>Fungi</taxon>
        <taxon>Dikarya</taxon>
        <taxon>Ascomycota</taxon>
        <taxon>Pezizomycotina</taxon>
        <taxon>Sordariomycetes</taxon>
        <taxon>Hypocreomycetidae</taxon>
        <taxon>Hypocreales</taxon>
        <taxon>Nectriaceae</taxon>
        <taxon>Fusarium</taxon>
    </lineage>
</organism>
<dbReference type="Proteomes" id="UP000266152">
    <property type="component" value="Unassembled WGS sequence"/>
</dbReference>
<feature type="chain" id="PRO_5017466039" description="Extracellular membrane protein CFEM domain-containing protein" evidence="2">
    <location>
        <begin position="20"/>
        <end position="193"/>
    </location>
</feature>
<dbReference type="EMBL" id="PXOF01000063">
    <property type="protein sequence ID" value="RGP69138.1"/>
    <property type="molecule type" value="Genomic_DNA"/>
</dbReference>
<keyword evidence="4" id="KW-1185">Reference proteome</keyword>
<evidence type="ECO:0000313" key="3">
    <source>
        <dbReference type="EMBL" id="RGP69138.1"/>
    </source>
</evidence>
<reference evidence="3 4" key="1">
    <citation type="journal article" date="2018" name="PLoS Pathog.">
        <title>Evolution of structural diversity of trichothecenes, a family of toxins produced by plant pathogenic and entomopathogenic fungi.</title>
        <authorList>
            <person name="Proctor R.H."/>
            <person name="McCormick S.P."/>
            <person name="Kim H.S."/>
            <person name="Cardoza R.E."/>
            <person name="Stanley A.M."/>
            <person name="Lindo L."/>
            <person name="Kelly A."/>
            <person name="Brown D.W."/>
            <person name="Lee T."/>
            <person name="Vaughan M.M."/>
            <person name="Alexander N.J."/>
            <person name="Busman M."/>
            <person name="Gutierrez S."/>
        </authorList>
    </citation>
    <scope>NUCLEOTIDE SEQUENCE [LARGE SCALE GENOMIC DNA]</scope>
    <source>
        <strain evidence="3 4">NRRL 3299</strain>
    </source>
</reference>
<dbReference type="AlphaFoldDB" id="A0A395S9R3"/>
<accession>A0A395S9R3</accession>